<keyword evidence="2" id="KW-1185">Reference proteome</keyword>
<dbReference type="OrthoDB" id="4284688at2"/>
<evidence type="ECO:0008006" key="3">
    <source>
        <dbReference type="Google" id="ProtNLM"/>
    </source>
</evidence>
<gene>
    <name evidence="1" type="ORF">Y717_18795</name>
</gene>
<organism evidence="1 2">
    <name type="scientific">Streptomyces scopuliridis RB72</name>
    <dbReference type="NCBI Taxonomy" id="1440053"/>
    <lineage>
        <taxon>Bacteria</taxon>
        <taxon>Bacillati</taxon>
        <taxon>Actinomycetota</taxon>
        <taxon>Actinomycetes</taxon>
        <taxon>Kitasatosporales</taxon>
        <taxon>Streptomycetaceae</taxon>
        <taxon>Streptomyces</taxon>
    </lineage>
</organism>
<reference evidence="1 2" key="1">
    <citation type="submission" date="2013-12" db="EMBL/GenBank/DDBJ databases">
        <title>Annotated genome of Streptomyces scopuliridis.</title>
        <authorList>
            <person name="Olson J.B."/>
        </authorList>
    </citation>
    <scope>NUCLEOTIDE SEQUENCE [LARGE SCALE GENOMIC DNA]</scope>
    <source>
        <strain evidence="1 2">RB72</strain>
    </source>
</reference>
<comment type="caution">
    <text evidence="1">The sequence shown here is derived from an EMBL/GenBank/DDBJ whole genome shotgun (WGS) entry which is preliminary data.</text>
</comment>
<dbReference type="AlphaFoldDB" id="A0A2T7TE20"/>
<protein>
    <recommendedName>
        <fullName evidence="3">Knr4/Smi1-like domain-containing protein</fullName>
    </recommendedName>
</protein>
<dbReference type="Proteomes" id="UP000245992">
    <property type="component" value="Unassembled WGS sequence"/>
</dbReference>
<name>A0A2T7TE20_9ACTN</name>
<evidence type="ECO:0000313" key="1">
    <source>
        <dbReference type="EMBL" id="PVE13404.1"/>
    </source>
</evidence>
<dbReference type="EMBL" id="AZSP01000030">
    <property type="protein sequence ID" value="PVE13404.1"/>
    <property type="molecule type" value="Genomic_DNA"/>
</dbReference>
<dbReference type="RefSeq" id="WP_030351055.1">
    <property type="nucleotide sequence ID" value="NZ_AZSP01000030.1"/>
</dbReference>
<proteinExistence type="predicted"/>
<evidence type="ECO:0000313" key="2">
    <source>
        <dbReference type="Proteomes" id="UP000245992"/>
    </source>
</evidence>
<sequence>MPIRSPEDEALAEAWDALTRWLAEHAPTSYASLLPPVPEEDIAAADGQLRQRLGYGLPAELTALWRLCGGVEHQEIEGDEQEEVASGAFLPGGVVLTPGQAMSAVFLGGDHGWGAAVVPWLTRDEAGPESGHYAGPDGVGSWELPEGIDAPRYPSIAAYLTAVHRTLTAGPADLMGSSEVPGIVYGCLIWDDPESSWLTRAADDWVPLH</sequence>
<accession>A0A2T7TE20</accession>